<name>A0AAV3QTB8_LITER</name>
<proteinExistence type="predicted"/>
<reference evidence="1 2" key="1">
    <citation type="submission" date="2024-01" db="EMBL/GenBank/DDBJ databases">
        <title>The complete chloroplast genome sequence of Lithospermum erythrorhizon: insights into the phylogenetic relationship among Boraginaceae species and the maternal lineages of purple gromwells.</title>
        <authorList>
            <person name="Okada T."/>
            <person name="Watanabe K."/>
        </authorList>
    </citation>
    <scope>NUCLEOTIDE SEQUENCE [LARGE SCALE GENOMIC DNA]</scope>
</reference>
<dbReference type="AlphaFoldDB" id="A0AAV3QTB8"/>
<keyword evidence="2" id="KW-1185">Reference proteome</keyword>
<accession>A0AAV3QTB8</accession>
<sequence length="262" mass="29743">MVKDAFSDDVPRQFFVNYTTLDSEDSMVTKADKALTPSKVNYKVIVSGKSLMQQVLGSKDYTATSSSSKGDIPEVHKKFIPGHQEGSPEVFLDATFERHDTPMSGVSNEQPLDSLPIQCTWYPGIPNKAKPQSPRHSPDPSVGFMPTGFEEGYKSDHPYFVDTPYVMPSGVEVIDDSVSRPVHSLAVDLLKNYMLITKVIGAMKVQSPTRLHNHFAHYQLRWDETARVAEEFEWEKFSLGEEMRRRRETQPFFREGEDFSEI</sequence>
<organism evidence="1 2">
    <name type="scientific">Lithospermum erythrorhizon</name>
    <name type="common">Purple gromwell</name>
    <name type="synonym">Lithospermum officinale var. erythrorhizon</name>
    <dbReference type="NCBI Taxonomy" id="34254"/>
    <lineage>
        <taxon>Eukaryota</taxon>
        <taxon>Viridiplantae</taxon>
        <taxon>Streptophyta</taxon>
        <taxon>Embryophyta</taxon>
        <taxon>Tracheophyta</taxon>
        <taxon>Spermatophyta</taxon>
        <taxon>Magnoliopsida</taxon>
        <taxon>eudicotyledons</taxon>
        <taxon>Gunneridae</taxon>
        <taxon>Pentapetalae</taxon>
        <taxon>asterids</taxon>
        <taxon>lamiids</taxon>
        <taxon>Boraginales</taxon>
        <taxon>Boraginaceae</taxon>
        <taxon>Boraginoideae</taxon>
        <taxon>Lithospermeae</taxon>
        <taxon>Lithospermum</taxon>
    </lineage>
</organism>
<evidence type="ECO:0000313" key="2">
    <source>
        <dbReference type="Proteomes" id="UP001454036"/>
    </source>
</evidence>
<comment type="caution">
    <text evidence="1">The sequence shown here is derived from an EMBL/GenBank/DDBJ whole genome shotgun (WGS) entry which is preliminary data.</text>
</comment>
<gene>
    <name evidence="1" type="ORF">LIER_21638</name>
</gene>
<evidence type="ECO:0000313" key="1">
    <source>
        <dbReference type="EMBL" id="GAA0166496.1"/>
    </source>
</evidence>
<dbReference type="EMBL" id="BAABME010005743">
    <property type="protein sequence ID" value="GAA0166496.1"/>
    <property type="molecule type" value="Genomic_DNA"/>
</dbReference>
<protein>
    <submittedName>
        <fullName evidence="1">Uncharacterized protein</fullName>
    </submittedName>
</protein>
<dbReference type="Proteomes" id="UP001454036">
    <property type="component" value="Unassembled WGS sequence"/>
</dbReference>